<evidence type="ECO:0000256" key="1">
    <source>
        <dbReference type="SAM" id="SignalP"/>
    </source>
</evidence>
<gene>
    <name evidence="3" type="ORF">BA896_002225</name>
</gene>
<dbReference type="InterPro" id="IPR013424">
    <property type="entry name" value="Ice-binding_C"/>
</dbReference>
<dbReference type="EMBL" id="MAQB02000001">
    <property type="protein sequence ID" value="OFJ47968.1"/>
    <property type="molecule type" value="Genomic_DNA"/>
</dbReference>
<evidence type="ECO:0000259" key="2">
    <source>
        <dbReference type="Pfam" id="PF07589"/>
    </source>
</evidence>
<name>A0A1E8PNT2_9BURK</name>
<dbReference type="NCBIfam" id="NF038126">
    <property type="entry name" value="PEP_CTERM_FxDxF"/>
    <property type="match status" value="1"/>
</dbReference>
<evidence type="ECO:0000313" key="3">
    <source>
        <dbReference type="EMBL" id="OFJ47968.1"/>
    </source>
</evidence>
<feature type="chain" id="PRO_5009214500" description="Ice-binding protein C-terminal domain-containing protein" evidence="1">
    <location>
        <begin position="21"/>
        <end position="160"/>
    </location>
</feature>
<reference evidence="3 4" key="1">
    <citation type="submission" date="2016-10" db="EMBL/GenBank/DDBJ databases">
        <title>Updated version of Genome Assembly of Janthinobacterium lividum ERGS5:01.</title>
        <authorList>
            <person name="Kumar R."/>
            <person name="Acharya V."/>
            <person name="Singh D."/>
        </authorList>
    </citation>
    <scope>NUCLEOTIDE SEQUENCE [LARGE SCALE GENOMIC DNA]</scope>
    <source>
        <strain evidence="3 4">ERGS5:01</strain>
    </source>
</reference>
<protein>
    <recommendedName>
        <fullName evidence="2">Ice-binding protein C-terminal domain-containing protein</fullName>
    </recommendedName>
</protein>
<feature type="signal peptide" evidence="1">
    <location>
        <begin position="1"/>
        <end position="20"/>
    </location>
</feature>
<dbReference type="Proteomes" id="UP000092634">
    <property type="component" value="Unassembled WGS sequence"/>
</dbReference>
<feature type="domain" description="Ice-binding protein C-terminal" evidence="2">
    <location>
        <begin position="130"/>
        <end position="154"/>
    </location>
</feature>
<keyword evidence="1" id="KW-0732">Signal</keyword>
<dbReference type="AlphaFoldDB" id="A0A1E8PNT2"/>
<proteinExistence type="predicted"/>
<accession>A0A1E8PNT2</accession>
<comment type="caution">
    <text evidence="3">The sequence shown here is derived from an EMBL/GenBank/DDBJ whole genome shotgun (WGS) entry which is preliminary data.</text>
</comment>
<dbReference type="NCBIfam" id="TIGR02595">
    <property type="entry name" value="PEP_CTERM"/>
    <property type="match status" value="1"/>
</dbReference>
<organism evidence="3 4">
    <name type="scientific">Janthinobacterium lividum</name>
    <dbReference type="NCBI Taxonomy" id="29581"/>
    <lineage>
        <taxon>Bacteria</taxon>
        <taxon>Pseudomonadati</taxon>
        <taxon>Pseudomonadota</taxon>
        <taxon>Betaproteobacteria</taxon>
        <taxon>Burkholderiales</taxon>
        <taxon>Oxalobacteraceae</taxon>
        <taxon>Janthinobacterium</taxon>
    </lineage>
</organism>
<sequence>MKLKFIVAGVLAAASLSAYAGDQVLDITADGNTHTFNAVVGNGILSGGLDEIILGGLGAGKYNIGLSITGQKLTFNALTSNLNAQLGESFSAGGLKFFGVEYSGVGPFKLQLFGTAQAGANYSGTYTVSAVPEPASYGMLLGGLGLLGFMARRRSAKKAA</sequence>
<dbReference type="Pfam" id="PF07589">
    <property type="entry name" value="PEP-CTERM"/>
    <property type="match status" value="1"/>
</dbReference>
<evidence type="ECO:0000313" key="4">
    <source>
        <dbReference type="Proteomes" id="UP000092634"/>
    </source>
</evidence>